<proteinExistence type="predicted"/>
<reference evidence="2 3" key="1">
    <citation type="submission" date="2014-06" db="EMBL/GenBank/DDBJ databases">
        <title>Evolutionary Origins and Diversification of the Mycorrhizal Mutualists.</title>
        <authorList>
            <consortium name="DOE Joint Genome Institute"/>
            <consortium name="Mycorrhizal Genomics Consortium"/>
            <person name="Kohler A."/>
            <person name="Kuo A."/>
            <person name="Nagy L.G."/>
            <person name="Floudas D."/>
            <person name="Copeland A."/>
            <person name="Barry K.W."/>
            <person name="Cichocki N."/>
            <person name="Veneault-Fourrey C."/>
            <person name="LaButti K."/>
            <person name="Lindquist E.A."/>
            <person name="Lipzen A."/>
            <person name="Lundell T."/>
            <person name="Morin E."/>
            <person name="Murat C."/>
            <person name="Riley R."/>
            <person name="Ohm R."/>
            <person name="Sun H."/>
            <person name="Tunlid A."/>
            <person name="Henrissat B."/>
            <person name="Grigoriev I.V."/>
            <person name="Hibbett D.S."/>
            <person name="Martin F."/>
        </authorList>
    </citation>
    <scope>NUCLEOTIDE SEQUENCE [LARGE SCALE GENOMIC DNA]</scope>
    <source>
        <strain evidence="2 3">SS14</strain>
    </source>
</reference>
<dbReference type="AlphaFoldDB" id="A0A0C9W078"/>
<dbReference type="HOGENOM" id="CLU_2869096_0_0_1"/>
<gene>
    <name evidence="2" type="ORF">M422DRAFT_30262</name>
</gene>
<accession>A0A0C9W078</accession>
<name>A0A0C9W078_SPHS4</name>
<evidence type="ECO:0000313" key="3">
    <source>
        <dbReference type="Proteomes" id="UP000054279"/>
    </source>
</evidence>
<feature type="compositionally biased region" description="Polar residues" evidence="1">
    <location>
        <begin position="11"/>
        <end position="22"/>
    </location>
</feature>
<feature type="region of interest" description="Disordered" evidence="1">
    <location>
        <begin position="1"/>
        <end position="43"/>
    </location>
</feature>
<dbReference type="Proteomes" id="UP000054279">
    <property type="component" value="Unassembled WGS sequence"/>
</dbReference>
<evidence type="ECO:0000256" key="1">
    <source>
        <dbReference type="SAM" id="MobiDB-lite"/>
    </source>
</evidence>
<evidence type="ECO:0000313" key="2">
    <source>
        <dbReference type="EMBL" id="KIJ44815.1"/>
    </source>
</evidence>
<sequence>MLKYKQKRANTDTSDGYFNPNSRTRRRVESPAEGPMPVATSNSKLYHRDGSIVLVTEEIAFKVH</sequence>
<protein>
    <submittedName>
        <fullName evidence="2">Uncharacterized protein</fullName>
    </submittedName>
</protein>
<keyword evidence="3" id="KW-1185">Reference proteome</keyword>
<dbReference type="EMBL" id="KN837115">
    <property type="protein sequence ID" value="KIJ44815.1"/>
    <property type="molecule type" value="Genomic_DNA"/>
</dbReference>
<organism evidence="2 3">
    <name type="scientific">Sphaerobolus stellatus (strain SS14)</name>
    <dbReference type="NCBI Taxonomy" id="990650"/>
    <lineage>
        <taxon>Eukaryota</taxon>
        <taxon>Fungi</taxon>
        <taxon>Dikarya</taxon>
        <taxon>Basidiomycota</taxon>
        <taxon>Agaricomycotina</taxon>
        <taxon>Agaricomycetes</taxon>
        <taxon>Phallomycetidae</taxon>
        <taxon>Geastrales</taxon>
        <taxon>Sphaerobolaceae</taxon>
        <taxon>Sphaerobolus</taxon>
    </lineage>
</organism>